<reference evidence="2 3" key="1">
    <citation type="journal article" date="2016" name="Nat. Commun.">
        <title>Thousands of microbial genomes shed light on interconnected biogeochemical processes in an aquifer system.</title>
        <authorList>
            <person name="Anantharaman K."/>
            <person name="Brown C.T."/>
            <person name="Hug L.A."/>
            <person name="Sharon I."/>
            <person name="Castelle C.J."/>
            <person name="Probst A.J."/>
            <person name="Thomas B.C."/>
            <person name="Singh A."/>
            <person name="Wilkins M.J."/>
            <person name="Karaoz U."/>
            <person name="Brodie E.L."/>
            <person name="Williams K.H."/>
            <person name="Hubbard S.S."/>
            <person name="Banfield J.F."/>
        </authorList>
    </citation>
    <scope>NUCLEOTIDE SEQUENCE [LARGE SCALE GENOMIC DNA]</scope>
    <source>
        <strain evidence="3">RBG_16_55_9</strain>
    </source>
</reference>
<dbReference type="STRING" id="1817864.A2Z21_02200"/>
<dbReference type="InterPro" id="IPR002789">
    <property type="entry name" value="HerA_central"/>
</dbReference>
<dbReference type="InterPro" id="IPR051162">
    <property type="entry name" value="T4SS_component"/>
</dbReference>
<accession>A0A1F5V1N8</accession>
<gene>
    <name evidence="2" type="ORF">A2Z21_02200</name>
</gene>
<dbReference type="InterPro" id="IPR027417">
    <property type="entry name" value="P-loop_NTPase"/>
</dbReference>
<evidence type="ECO:0000313" key="2">
    <source>
        <dbReference type="EMBL" id="OGF57320.1"/>
    </source>
</evidence>
<proteinExistence type="predicted"/>
<dbReference type="Pfam" id="PF01935">
    <property type="entry name" value="DUF87"/>
    <property type="match status" value="1"/>
</dbReference>
<comment type="caution">
    <text evidence="2">The sequence shown here is derived from an EMBL/GenBank/DDBJ whole genome shotgun (WGS) entry which is preliminary data.</text>
</comment>
<dbReference type="Proteomes" id="UP000179157">
    <property type="component" value="Unassembled WGS sequence"/>
</dbReference>
<feature type="domain" description="Helicase HerA central" evidence="1">
    <location>
        <begin position="209"/>
        <end position="447"/>
    </location>
</feature>
<dbReference type="AlphaFoldDB" id="A0A1F5V1N8"/>
<dbReference type="SUPFAM" id="SSF52540">
    <property type="entry name" value="P-loop containing nucleoside triphosphate hydrolases"/>
    <property type="match status" value="1"/>
</dbReference>
<sequence>MAKNEEFDLERELQQLQLSSEHSRPPTVGNTPAGLKPLKPEEIGRVAISEELFISTTENCIEIYVPEERRNDVAVGQYVVIPLGYRDEKLFSYIKRLSYRKRDAIDDMSEVHVLLSAESIGEDEYIQLAELEPISMISAEGLPVEVRYLPKPNALVRRVTSKDEVVLGLDLPEDGLFLGYVSVNGEPITLSSGLKIPYYLNNDVKKAGDPLIFTHILIAGMSGRGKTHTAKNFLRQIVGSEYTLERRGGECRKPCLVIIDPENEYWGLRDDNPSGVPREELDNLVGVGGKLGGIGKKLTVFSGVEAGCSYRGCDAHTDFMIPFELVSDFPYLIAGGELNEAQYTALERLIRDFFKSSPDKTYQAFRRFLEDEEKMQTYLATDVIHEATLGAIRRRVLLPQFSHIFDQGANSITKLYESIFAEDQVSVFPTNHLSAEGERVVVLAVMSLIADAKTKAIETEWGRRISRFPVILAVDEAHNYLTQAQTQQDRIIVEKFVMAAKQGRKNRLGLVLITQNPQDVSEAVLSQISTRILLGMEQGMAERAGAPKQYQKALPYFERGRMIVHSPDNSRPLEIRGLHFCVVKH</sequence>
<dbReference type="EMBL" id="MFGX01000014">
    <property type="protein sequence ID" value="OGF57320.1"/>
    <property type="molecule type" value="Genomic_DNA"/>
</dbReference>
<evidence type="ECO:0000313" key="3">
    <source>
        <dbReference type="Proteomes" id="UP000179157"/>
    </source>
</evidence>
<dbReference type="PANTHER" id="PTHR30121:SF6">
    <property type="entry name" value="SLR6007 PROTEIN"/>
    <property type="match status" value="1"/>
</dbReference>
<organism evidence="2 3">
    <name type="scientific">Fraserbacteria sp. (strain RBG_16_55_9)</name>
    <dbReference type="NCBI Taxonomy" id="1817864"/>
    <lineage>
        <taxon>Bacteria</taxon>
        <taxon>Candidatus Fraseribacteriota</taxon>
    </lineage>
</organism>
<protein>
    <recommendedName>
        <fullName evidence="1">Helicase HerA central domain-containing protein</fullName>
    </recommendedName>
</protein>
<name>A0A1F5V1N8_FRAXR</name>
<evidence type="ECO:0000259" key="1">
    <source>
        <dbReference type="Pfam" id="PF01935"/>
    </source>
</evidence>
<dbReference type="Gene3D" id="3.40.50.300">
    <property type="entry name" value="P-loop containing nucleotide triphosphate hydrolases"/>
    <property type="match status" value="2"/>
</dbReference>
<dbReference type="PANTHER" id="PTHR30121">
    <property type="entry name" value="UNCHARACTERIZED PROTEIN YJGR-RELATED"/>
    <property type="match status" value="1"/>
</dbReference>